<dbReference type="Pfam" id="PF17384">
    <property type="entry name" value="DUF150_C"/>
    <property type="match status" value="1"/>
</dbReference>
<evidence type="ECO:0000256" key="1">
    <source>
        <dbReference type="ARBA" id="ARBA00022490"/>
    </source>
</evidence>
<keyword evidence="8" id="KW-1185">Reference proteome</keyword>
<evidence type="ECO:0000256" key="2">
    <source>
        <dbReference type="ARBA" id="ARBA00022517"/>
    </source>
</evidence>
<keyword evidence="2 3" id="KW-0690">Ribosome biogenesis</keyword>
<sequence length="209" mass="22358">MAKPDRPKAARNSGNFRSAVDPIAEAQRLTALLAPTVTAAGLFLEDVKVQMAGMHRTVSVVVDLPETQTGGVGLDAIAQVSKALSDTMDADPNDDGQPYNLEISSPGATRPLTEPRHWRRAMGRMVKVNAVGRENLVGRVLAVDGDGVLLLPEVPVKKGMKAKHGEPEKVLFSAIRRGVVEIEFARLDQAELDLEFEPTGGDAVDGEES</sequence>
<dbReference type="AlphaFoldDB" id="A0A7Y7IGP8"/>
<dbReference type="CDD" id="cd01734">
    <property type="entry name" value="YlxS_C"/>
    <property type="match status" value="1"/>
</dbReference>
<dbReference type="HAMAP" id="MF_01077">
    <property type="entry name" value="RimP"/>
    <property type="match status" value="1"/>
</dbReference>
<comment type="function">
    <text evidence="3">Required for maturation of 30S ribosomal subunits.</text>
</comment>
<reference evidence="7 8" key="1">
    <citation type="submission" date="2020-02" db="EMBL/GenBank/DDBJ databases">
        <title>Genome sequence of strain AETb3-4.</title>
        <authorList>
            <person name="Gao J."/>
            <person name="Zhang X."/>
        </authorList>
    </citation>
    <scope>NUCLEOTIDE SEQUENCE [LARGE SCALE GENOMIC DNA]</scope>
    <source>
        <strain evidence="7 8">AETb3-4</strain>
    </source>
</reference>
<protein>
    <recommendedName>
        <fullName evidence="3">Ribosome maturation factor RimP</fullName>
    </recommendedName>
</protein>
<evidence type="ECO:0000256" key="4">
    <source>
        <dbReference type="SAM" id="MobiDB-lite"/>
    </source>
</evidence>
<evidence type="ECO:0000259" key="5">
    <source>
        <dbReference type="Pfam" id="PF02576"/>
    </source>
</evidence>
<dbReference type="InterPro" id="IPR028998">
    <property type="entry name" value="RimP_C"/>
</dbReference>
<comment type="similarity">
    <text evidence="3">Belongs to the RimP family.</text>
</comment>
<dbReference type="InterPro" id="IPR003728">
    <property type="entry name" value="Ribosome_maturation_RimP"/>
</dbReference>
<comment type="caution">
    <text evidence="7">The sequence shown here is derived from an EMBL/GenBank/DDBJ whole genome shotgun (WGS) entry which is preliminary data.</text>
</comment>
<dbReference type="PANTHER" id="PTHR33867">
    <property type="entry name" value="RIBOSOME MATURATION FACTOR RIMP"/>
    <property type="match status" value="1"/>
</dbReference>
<evidence type="ECO:0000313" key="7">
    <source>
        <dbReference type="EMBL" id="NVM95179.1"/>
    </source>
</evidence>
<accession>A0A7Y7IGP8</accession>
<evidence type="ECO:0000313" key="8">
    <source>
        <dbReference type="Proteomes" id="UP000543556"/>
    </source>
</evidence>
<feature type="domain" description="Ribosome maturation factor RimP C-terminal" evidence="6">
    <location>
        <begin position="112"/>
        <end position="184"/>
    </location>
</feature>
<dbReference type="SUPFAM" id="SSF75420">
    <property type="entry name" value="YhbC-like, N-terminal domain"/>
    <property type="match status" value="1"/>
</dbReference>
<gene>
    <name evidence="3" type="primary">rimP</name>
    <name evidence="7" type="ORF">G6034_09705</name>
</gene>
<proteinExistence type="inferred from homology"/>
<dbReference type="GO" id="GO:0006412">
    <property type="term" value="P:translation"/>
    <property type="evidence" value="ECO:0007669"/>
    <property type="project" value="TreeGrafter"/>
</dbReference>
<feature type="region of interest" description="Disordered" evidence="4">
    <location>
        <begin position="86"/>
        <end position="113"/>
    </location>
</feature>
<dbReference type="Proteomes" id="UP000543556">
    <property type="component" value="Unassembled WGS sequence"/>
</dbReference>
<dbReference type="InterPro" id="IPR028989">
    <property type="entry name" value="RimP_N"/>
</dbReference>
<dbReference type="RefSeq" id="WP_176634908.1">
    <property type="nucleotide sequence ID" value="NZ_JAAMFM010000012.1"/>
</dbReference>
<dbReference type="Pfam" id="PF02576">
    <property type="entry name" value="RimP_N"/>
    <property type="match status" value="1"/>
</dbReference>
<dbReference type="EMBL" id="JAAMFM010000012">
    <property type="protein sequence ID" value="NVM95179.1"/>
    <property type="molecule type" value="Genomic_DNA"/>
</dbReference>
<dbReference type="GO" id="GO:0000028">
    <property type="term" value="P:ribosomal small subunit assembly"/>
    <property type="evidence" value="ECO:0007669"/>
    <property type="project" value="TreeGrafter"/>
</dbReference>
<feature type="domain" description="Ribosome maturation factor RimP N-terminal" evidence="5">
    <location>
        <begin position="32"/>
        <end position="108"/>
    </location>
</feature>
<keyword evidence="1 3" id="KW-0963">Cytoplasm</keyword>
<dbReference type="InterPro" id="IPR035956">
    <property type="entry name" value="RimP_N_sf"/>
</dbReference>
<name>A0A7Y7IGP8_9MICC</name>
<comment type="subcellular location">
    <subcellularLocation>
        <location evidence="3">Cytoplasm</location>
    </subcellularLocation>
</comment>
<evidence type="ECO:0000256" key="3">
    <source>
        <dbReference type="HAMAP-Rule" id="MF_01077"/>
    </source>
</evidence>
<evidence type="ECO:0000259" key="6">
    <source>
        <dbReference type="Pfam" id="PF17384"/>
    </source>
</evidence>
<dbReference type="Gene3D" id="3.30.300.70">
    <property type="entry name" value="RimP-like superfamily, N-terminal"/>
    <property type="match status" value="1"/>
</dbReference>
<dbReference type="PANTHER" id="PTHR33867:SF1">
    <property type="entry name" value="RIBOSOME MATURATION FACTOR RIMP"/>
    <property type="match status" value="1"/>
</dbReference>
<organism evidence="7 8">
    <name type="scientific">Arthrobacter wenxiniae</name>
    <dbReference type="NCBI Taxonomy" id="2713570"/>
    <lineage>
        <taxon>Bacteria</taxon>
        <taxon>Bacillati</taxon>
        <taxon>Actinomycetota</taxon>
        <taxon>Actinomycetes</taxon>
        <taxon>Micrococcales</taxon>
        <taxon>Micrococcaceae</taxon>
        <taxon>Arthrobacter</taxon>
    </lineage>
</organism>
<dbReference type="GO" id="GO:0005829">
    <property type="term" value="C:cytosol"/>
    <property type="evidence" value="ECO:0007669"/>
    <property type="project" value="TreeGrafter"/>
</dbReference>